<dbReference type="Proteomes" id="UP000747542">
    <property type="component" value="Unassembled WGS sequence"/>
</dbReference>
<dbReference type="PROSITE" id="PS00411">
    <property type="entry name" value="KINESIN_MOTOR_1"/>
    <property type="match status" value="1"/>
</dbReference>
<dbReference type="PRINTS" id="PR00380">
    <property type="entry name" value="KINESINHEAVY"/>
</dbReference>
<dbReference type="InterPro" id="IPR047149">
    <property type="entry name" value="KIF11-like"/>
</dbReference>
<keyword evidence="2" id="KW-0963">Cytoplasm</keyword>
<feature type="compositionally biased region" description="Basic and acidic residues" evidence="12">
    <location>
        <begin position="1209"/>
        <end position="1222"/>
    </location>
</feature>
<dbReference type="GO" id="GO:0008574">
    <property type="term" value="F:plus-end-directed microtubule motor activity"/>
    <property type="evidence" value="ECO:0007669"/>
    <property type="project" value="TreeGrafter"/>
</dbReference>
<feature type="coiled-coil region" evidence="11">
    <location>
        <begin position="593"/>
        <end position="669"/>
    </location>
</feature>
<dbReference type="GO" id="GO:0072686">
    <property type="term" value="C:mitotic spindle"/>
    <property type="evidence" value="ECO:0007669"/>
    <property type="project" value="TreeGrafter"/>
</dbReference>
<proteinExistence type="inferred from homology"/>
<evidence type="ECO:0000256" key="8">
    <source>
        <dbReference type="ARBA" id="ARBA00023175"/>
    </source>
</evidence>
<dbReference type="EMBL" id="JAHLQT010040257">
    <property type="protein sequence ID" value="KAG7155973.1"/>
    <property type="molecule type" value="Genomic_DNA"/>
</dbReference>
<feature type="coiled-coil region" evidence="11">
    <location>
        <begin position="809"/>
        <end position="1074"/>
    </location>
</feature>
<evidence type="ECO:0000256" key="11">
    <source>
        <dbReference type="SAM" id="Coils"/>
    </source>
</evidence>
<feature type="coiled-coil region" evidence="11">
    <location>
        <begin position="695"/>
        <end position="764"/>
    </location>
</feature>
<keyword evidence="3" id="KW-0597">Phosphoprotein</keyword>
<dbReference type="GO" id="GO:0051231">
    <property type="term" value="P:spindle elongation"/>
    <property type="evidence" value="ECO:0007669"/>
    <property type="project" value="TreeGrafter"/>
</dbReference>
<dbReference type="GO" id="GO:0008017">
    <property type="term" value="F:microtubule binding"/>
    <property type="evidence" value="ECO:0007669"/>
    <property type="project" value="InterPro"/>
</dbReference>
<comment type="subcellular location">
    <subcellularLocation>
        <location evidence="1">Cytoplasm</location>
        <location evidence="1">Cytoskeleton</location>
        <location evidence="1">Spindle</location>
    </subcellularLocation>
</comment>
<dbReference type="GO" id="GO:0005634">
    <property type="term" value="C:nucleus"/>
    <property type="evidence" value="ECO:0007669"/>
    <property type="project" value="TreeGrafter"/>
</dbReference>
<dbReference type="SMART" id="SM00129">
    <property type="entry name" value="KISc"/>
    <property type="match status" value="1"/>
</dbReference>
<feature type="domain" description="Kinesin motor" evidence="13">
    <location>
        <begin position="52"/>
        <end position="433"/>
    </location>
</feature>
<feature type="coiled-coil region" evidence="11">
    <location>
        <begin position="1111"/>
        <end position="1149"/>
    </location>
</feature>
<gene>
    <name evidence="14" type="primary">Kif20-L</name>
    <name evidence="14" type="ORF">Hamer_G012123</name>
</gene>
<feature type="region of interest" description="Disordered" evidence="12">
    <location>
        <begin position="1527"/>
        <end position="1643"/>
    </location>
</feature>
<feature type="region of interest" description="Disordered" evidence="12">
    <location>
        <begin position="1464"/>
        <end position="1486"/>
    </location>
</feature>
<keyword evidence="7 11" id="KW-0175">Coiled coil</keyword>
<dbReference type="GO" id="GO:0005876">
    <property type="term" value="C:spindle microtubule"/>
    <property type="evidence" value="ECO:0007669"/>
    <property type="project" value="TreeGrafter"/>
</dbReference>
<evidence type="ECO:0000256" key="3">
    <source>
        <dbReference type="ARBA" id="ARBA00022553"/>
    </source>
</evidence>
<dbReference type="GO" id="GO:0007018">
    <property type="term" value="P:microtubule-based movement"/>
    <property type="evidence" value="ECO:0007669"/>
    <property type="project" value="InterPro"/>
</dbReference>
<keyword evidence="15" id="KW-1185">Reference proteome</keyword>
<protein>
    <submittedName>
        <fullName evidence="14">Kinesin-like protein KIF20-like</fullName>
    </submittedName>
</protein>
<keyword evidence="8 10" id="KW-0505">Motor protein</keyword>
<reference evidence="14" key="1">
    <citation type="journal article" date="2021" name="Sci. Adv.">
        <title>The American lobster genome reveals insights on longevity, neural, and immune adaptations.</title>
        <authorList>
            <person name="Polinski J.M."/>
            <person name="Zimin A.V."/>
            <person name="Clark K.F."/>
            <person name="Kohn A.B."/>
            <person name="Sadowski N."/>
            <person name="Timp W."/>
            <person name="Ptitsyn A."/>
            <person name="Khanna P."/>
            <person name="Romanova D.Y."/>
            <person name="Williams P."/>
            <person name="Greenwood S.J."/>
            <person name="Moroz L.L."/>
            <person name="Walt D.R."/>
            <person name="Bodnar A.G."/>
        </authorList>
    </citation>
    <scope>NUCLEOTIDE SEQUENCE</scope>
    <source>
        <strain evidence="14">GMGI-L3</strain>
    </source>
</reference>
<dbReference type="InterPro" id="IPR019821">
    <property type="entry name" value="Kinesin_motor_CS"/>
</dbReference>
<dbReference type="SUPFAM" id="SSF52540">
    <property type="entry name" value="P-loop containing nucleoside triphosphate hydrolases"/>
    <property type="match status" value="1"/>
</dbReference>
<dbReference type="GO" id="GO:0090307">
    <property type="term" value="P:mitotic spindle assembly"/>
    <property type="evidence" value="ECO:0007669"/>
    <property type="project" value="TreeGrafter"/>
</dbReference>
<organism evidence="14 15">
    <name type="scientific">Homarus americanus</name>
    <name type="common">American lobster</name>
    <dbReference type="NCBI Taxonomy" id="6706"/>
    <lineage>
        <taxon>Eukaryota</taxon>
        <taxon>Metazoa</taxon>
        <taxon>Ecdysozoa</taxon>
        <taxon>Arthropoda</taxon>
        <taxon>Crustacea</taxon>
        <taxon>Multicrustacea</taxon>
        <taxon>Malacostraca</taxon>
        <taxon>Eumalacostraca</taxon>
        <taxon>Eucarida</taxon>
        <taxon>Decapoda</taxon>
        <taxon>Pleocyemata</taxon>
        <taxon>Astacidea</taxon>
        <taxon>Nephropoidea</taxon>
        <taxon>Nephropidae</taxon>
        <taxon>Homarus</taxon>
    </lineage>
</organism>
<evidence type="ECO:0000256" key="4">
    <source>
        <dbReference type="ARBA" id="ARBA00022701"/>
    </source>
</evidence>
<dbReference type="PANTHER" id="PTHR47970:SF29">
    <property type="entry name" value="KINESIN FAMILY MEMBER 20B"/>
    <property type="match status" value="1"/>
</dbReference>
<keyword evidence="6 10" id="KW-0067">ATP-binding</keyword>
<name>A0A8J5JGZ9_HOMAM</name>
<evidence type="ECO:0000256" key="2">
    <source>
        <dbReference type="ARBA" id="ARBA00022490"/>
    </source>
</evidence>
<evidence type="ECO:0000259" key="13">
    <source>
        <dbReference type="PROSITE" id="PS50067"/>
    </source>
</evidence>
<evidence type="ECO:0000256" key="6">
    <source>
        <dbReference type="ARBA" id="ARBA00022840"/>
    </source>
</evidence>
<dbReference type="InterPro" id="IPR001752">
    <property type="entry name" value="Kinesin_motor_dom"/>
</dbReference>
<dbReference type="GO" id="GO:0005524">
    <property type="term" value="F:ATP binding"/>
    <property type="evidence" value="ECO:0007669"/>
    <property type="project" value="UniProtKB-UniRule"/>
</dbReference>
<comment type="caution">
    <text evidence="14">The sequence shown here is derived from an EMBL/GenBank/DDBJ whole genome shotgun (WGS) entry which is preliminary data.</text>
</comment>
<dbReference type="InterPro" id="IPR036961">
    <property type="entry name" value="Kinesin_motor_dom_sf"/>
</dbReference>
<evidence type="ECO:0000256" key="12">
    <source>
        <dbReference type="SAM" id="MobiDB-lite"/>
    </source>
</evidence>
<dbReference type="Gene3D" id="3.40.850.10">
    <property type="entry name" value="Kinesin motor domain"/>
    <property type="match status" value="1"/>
</dbReference>
<evidence type="ECO:0000256" key="7">
    <source>
        <dbReference type="ARBA" id="ARBA00023054"/>
    </source>
</evidence>
<dbReference type="PANTHER" id="PTHR47970">
    <property type="entry name" value="KINESIN-LIKE PROTEIN KIF11"/>
    <property type="match status" value="1"/>
</dbReference>
<dbReference type="PROSITE" id="PS50067">
    <property type="entry name" value="KINESIN_MOTOR_2"/>
    <property type="match status" value="1"/>
</dbReference>
<dbReference type="InterPro" id="IPR027417">
    <property type="entry name" value="P-loop_NTPase"/>
</dbReference>
<evidence type="ECO:0000313" key="14">
    <source>
        <dbReference type="EMBL" id="KAG7155973.1"/>
    </source>
</evidence>
<evidence type="ECO:0000256" key="10">
    <source>
        <dbReference type="PROSITE-ProRule" id="PRU00283"/>
    </source>
</evidence>
<keyword evidence="5 10" id="KW-0547">Nucleotide-binding</keyword>
<evidence type="ECO:0000313" key="15">
    <source>
        <dbReference type="Proteomes" id="UP000747542"/>
    </source>
</evidence>
<evidence type="ECO:0000256" key="5">
    <source>
        <dbReference type="ARBA" id="ARBA00022741"/>
    </source>
</evidence>
<feature type="coiled-coil region" evidence="11">
    <location>
        <begin position="1282"/>
        <end position="1458"/>
    </location>
</feature>
<dbReference type="Pfam" id="PF00225">
    <property type="entry name" value="Kinesin"/>
    <property type="match status" value="1"/>
</dbReference>
<comment type="similarity">
    <text evidence="10">Belongs to the TRAFAC class myosin-kinesin ATPase superfamily. Kinesin family.</text>
</comment>
<evidence type="ECO:0000256" key="9">
    <source>
        <dbReference type="ARBA" id="ARBA00023212"/>
    </source>
</evidence>
<feature type="compositionally biased region" description="Basic and acidic residues" evidence="12">
    <location>
        <begin position="1475"/>
        <end position="1486"/>
    </location>
</feature>
<evidence type="ECO:0000256" key="1">
    <source>
        <dbReference type="ARBA" id="ARBA00004186"/>
    </source>
</evidence>
<sequence>MDRKMSRIVDRLSYIEAGDQDFSVNLSNTFDPCKNLNEIFQSIPTEDVDLETLRVYLRVRPSLPEETSQQEDTHIDIFDDHSLILTAPASSHTFKNSIHGITKLNQKFTFSHIYGPSTTQKEIFDNSTLGLVKDFINGQNCLLFTYGATNSGKTYTVQGTPTDAGILPRTLDVLFNTVGQHQYLKNDLKPKHFCGVMRLEDKDMQIEEERKENIFKIGTELNSTFSQSIMSLSKLSTSDDSLNTSHHVSEASRASHHWNEVSRGLQEVRIRSAEEAWKLLEIGRQNLHFATTRLNHNSSRSHCIFTIKSIKLASEKSPHVARVSMLSVCDLAGAERAAKTQSNHDRLKEAGNINTSLLVLSRCIDALRRNQMQKGSKKRDIPVPYRDSKLTRLFQTFFLGRGKAAMIVNISKTPLLFDETLQVAISQTKERRCHIQAPKRISQFSKFVRQSLNSSGRLTVPWMKGVGDLTFGASDDIPEEPDNIAEEQDDQDDRYEEFVQLISSLKDELIKEHKEKVELEGRLREELCTEFSQQIVEIENSWSQRLREQQARSEELTEWKLSALMKSAKKIDNRKRFKPDYDPDEEYVSSLLYFQEQHKVQEQEKHIEELETEVKHLKDEVEALRNFQKKNCELSSKIQEENSKLTFQLAQLTKNFDKVTKELEEARRMSKSTSGTENFVLQELKHRLDDKVSLLDARDNELKELQQLLLDAAEAYLYKDQERANFEEKLETSEKTVTKQIMNLNEIENRLEEARATLSQYAGQVEERDQYIDELRQQLSTQKVSRVLQEHSECCKMLEKMQIKKMEIEEEYLRDKSKLLLELAELKRSKAQTNSGDSISSDDLKAVEVKVMQLQQEKETLIKERAWLSDQLTESEVLFTHLQKANSELEKDFGVVEEERDQLKENVTELHEKLMSVQEERASEQLNTSSLKANSISAMNQVNTLQNDLLEKEEQILQLQMQVKELNKTEHHYLKDLEKNNNELQEKILTLESKLSDTMKENSQCVNIKERLGELSKLLEEIQEENKNIKKERDDLQNKLTINHGTSVLSLEKIKSLEGEISHLRDDLKQKTVEIETVVIDKERMIVSLREEIHSIDCVNRKFKEEKESSEQEVTREIEIKNAEITELVRNNQTLKKELEEVNHSLESRTKSNLNLKELLNNNEIRLNGIQSELNSQKILEEENKSMKIKLEEQMKQLEKFRSEIEAEKRLKDESNSEKSDLQEQVSSMMRELSKLRDEYEDIKRQLEMSQDKQREESSRTETMANELSALQELFQEVIDVKSTLKTQLQEKLKELRDVKTKIQEMEDEKIKFEKLLEENNLEQHKSGLKKLQEHVTSLNEENNDLKERCVAAEHLNEKQRHLLGDKEDVITALNTKVESLDCKLTRADDELQEKRDEVTKLKAGCDILEKEIRAVREARHEEELQYNRRTEEQEDHLKLKEVEISSLEQEVKKLLQQSMTSLCNTSQTPVPETPRVKKEATDHDKDIFALKEQNQLRKMSLASEPSILQCSATKSSQKDSQHFFLDSSLGNESQPSKETRQSSRPQRASRLINRRQLRDDSFEYEGFGESSQEEEAWEPSVPSKRAPRTTRKPRGNKSRSQVVNPHLKDQENKSSVANKADGGEPSQDGGRRQRRKHQLYKSVVDEPYECSPNLIELPEAVDSPHSIVRRQLRNKKK</sequence>
<keyword evidence="4" id="KW-0493">Microtubule</keyword>
<feature type="compositionally biased region" description="Basic residues" evidence="12">
    <location>
        <begin position="1586"/>
        <end position="1598"/>
    </location>
</feature>
<accession>A0A8J5JGZ9</accession>
<feature type="binding site" evidence="10">
    <location>
        <begin position="147"/>
        <end position="154"/>
    </location>
    <ligand>
        <name>ATP</name>
        <dbReference type="ChEBI" id="CHEBI:30616"/>
    </ligand>
</feature>
<feature type="region of interest" description="Disordered" evidence="12">
    <location>
        <begin position="1209"/>
        <end position="1228"/>
    </location>
</feature>
<keyword evidence="9" id="KW-0206">Cytoskeleton</keyword>